<dbReference type="PANTHER" id="PTHR21461:SF69">
    <property type="entry name" value="GLYCOSYLTRANSFERASE FAMILY 92 PROTEIN"/>
    <property type="match status" value="1"/>
</dbReference>
<comment type="caution">
    <text evidence="4">The sequence shown here is derived from an EMBL/GenBank/DDBJ whole genome shotgun (WGS) entry which is preliminary data.</text>
</comment>
<keyword evidence="2" id="KW-0812">Transmembrane</keyword>
<accession>A0A1S8GSD0</accession>
<dbReference type="GO" id="GO:0016020">
    <property type="term" value="C:membrane"/>
    <property type="evidence" value="ECO:0007669"/>
    <property type="project" value="UniProtKB-SubCell"/>
</dbReference>
<evidence type="ECO:0000313" key="4">
    <source>
        <dbReference type="EMBL" id="OOL19920.1"/>
    </source>
</evidence>
<evidence type="ECO:0000256" key="3">
    <source>
        <dbReference type="ARBA" id="ARBA00022989"/>
    </source>
</evidence>
<dbReference type="GO" id="GO:0016757">
    <property type="term" value="F:glycosyltransferase activity"/>
    <property type="evidence" value="ECO:0007669"/>
    <property type="project" value="TreeGrafter"/>
</dbReference>
<dbReference type="EMBL" id="JATM01000001">
    <property type="protein sequence ID" value="OOL19920.1"/>
    <property type="molecule type" value="Genomic_DNA"/>
</dbReference>
<proteinExistence type="predicted"/>
<evidence type="ECO:0008006" key="6">
    <source>
        <dbReference type="Google" id="ProtNLM"/>
    </source>
</evidence>
<dbReference type="GO" id="GO:0005737">
    <property type="term" value="C:cytoplasm"/>
    <property type="evidence" value="ECO:0007669"/>
    <property type="project" value="TreeGrafter"/>
</dbReference>
<dbReference type="PANTHER" id="PTHR21461">
    <property type="entry name" value="GLYCOSYLTRANSFERASE FAMILY 92 PROTEIN"/>
    <property type="match status" value="1"/>
</dbReference>
<reference evidence="4 5" key="1">
    <citation type="journal article" date="2016" name="PLoS ONE">
        <title>Whole-Genome Sequence Analysis of Bombella intestini LMG 28161T, a Novel Acetic Acid Bacterium Isolated from the Crop of a Red-Tailed Bumble Bee, Bombus lapidarius.</title>
        <authorList>
            <person name="Li L."/>
            <person name="Illeghems K."/>
            <person name="Van Kerrebroeck S."/>
            <person name="Borremans W."/>
            <person name="Cleenwerck I."/>
            <person name="Smagghe G."/>
            <person name="De Vuyst L."/>
            <person name="Vandamme P."/>
        </authorList>
    </citation>
    <scope>NUCLEOTIDE SEQUENCE [LARGE SCALE GENOMIC DNA]</scope>
    <source>
        <strain evidence="4 5">R-52487</strain>
    </source>
</reference>
<gene>
    <name evidence="4" type="ORF">AL01_02985</name>
</gene>
<dbReference type="AlphaFoldDB" id="A0A1S8GSD0"/>
<dbReference type="OrthoDB" id="1997677at2"/>
<dbReference type="Pfam" id="PF13704">
    <property type="entry name" value="Glyco_tranf_2_4"/>
    <property type="match status" value="1"/>
</dbReference>
<protein>
    <recommendedName>
        <fullName evidence="6">Glycosyl transferase family 2</fullName>
    </recommendedName>
</protein>
<evidence type="ECO:0000256" key="2">
    <source>
        <dbReference type="ARBA" id="ARBA00022692"/>
    </source>
</evidence>
<dbReference type="RefSeq" id="WP_077395729.1">
    <property type="nucleotide sequence ID" value="NZ_JATM01000001.1"/>
</dbReference>
<dbReference type="Proteomes" id="UP000200980">
    <property type="component" value="Unassembled WGS sequence"/>
</dbReference>
<name>A0A1S8GSD0_9PROT</name>
<evidence type="ECO:0000256" key="1">
    <source>
        <dbReference type="ARBA" id="ARBA00004167"/>
    </source>
</evidence>
<evidence type="ECO:0000313" key="5">
    <source>
        <dbReference type="Proteomes" id="UP000200980"/>
    </source>
</evidence>
<dbReference type="STRING" id="1539051.AL01_02985"/>
<sequence length="644" mass="73489">MMPGEHVVAEVVFHYLETSHQGWLAVQRVGGGICHLRSDEMTRRDENGDPLYCPLLAMTLPDYPDYVFLVVDSGEKAAPLLWIKHFPYRGAVLPFLRVESRKNKGRVGLRNLFRPSQCCTAQPWNSQGGVNELLGDCNQMFDWEEFQLRAVAATDRLRRLGEEMVTHFRAFPSADYLEQLIITYAGSHLTWLLDAMVPVASWSVVREIGQRLLNQTPLREAFFRQVGETPWRDGWQYLARWLDNRDSYPVAERGCPLSDAILAYGQIDALAGFAQATLHTARASVVPRKRVCMMSTIRNEGIYILEWIAYHRSIGVEHFFIYSNDNNDRSDLLLKALHDEGIITFIENPVQPGMSAQMKAYGHGLNILPNILDYEWCFILDGDEFITLSPSYRTVGEYLESASRWESDAIAVNWKFVASEVNQDGLADLTKPLTQRNRSIVSRGGIGEGWRLVKSAVRPGRAIHSRPHHPIWVQAEKFAYRLSDGSIHSYRNPPPGIGADPAFADYDSCADIYISHYYYKSIIEWVWKYARNSGLDGAMSFGVERYADYWANAFICQLNDPYDGENENILIRLDGLLEEMASLRRITAVAQAENIVREAWQERLLALLDMIEEADVASRLKEEWRYVLDPLVEERCGSIPLHQI</sequence>
<keyword evidence="3" id="KW-0472">Membrane</keyword>
<keyword evidence="3" id="KW-1133">Transmembrane helix</keyword>
<comment type="subcellular location">
    <subcellularLocation>
        <location evidence="1">Membrane</location>
        <topology evidence="1">Single-pass membrane protein</topology>
    </subcellularLocation>
</comment>
<keyword evidence="5" id="KW-1185">Reference proteome</keyword>
<organism evidence="4 5">
    <name type="scientific">Bombella intestini</name>
    <dbReference type="NCBI Taxonomy" id="1539051"/>
    <lineage>
        <taxon>Bacteria</taxon>
        <taxon>Pseudomonadati</taxon>
        <taxon>Pseudomonadota</taxon>
        <taxon>Alphaproteobacteria</taxon>
        <taxon>Acetobacterales</taxon>
        <taxon>Acetobacteraceae</taxon>
        <taxon>Bombella</taxon>
    </lineage>
</organism>